<evidence type="ECO:0000256" key="1">
    <source>
        <dbReference type="SAM" id="Phobius"/>
    </source>
</evidence>
<keyword evidence="1" id="KW-0472">Membrane</keyword>
<keyword evidence="1" id="KW-0812">Transmembrane</keyword>
<organism evidence="2 3">
    <name type="scientific">Roseivirga thermotolerans</name>
    <dbReference type="NCBI Taxonomy" id="1758176"/>
    <lineage>
        <taxon>Bacteria</taxon>
        <taxon>Pseudomonadati</taxon>
        <taxon>Bacteroidota</taxon>
        <taxon>Cytophagia</taxon>
        <taxon>Cytophagales</taxon>
        <taxon>Roseivirgaceae</taxon>
        <taxon>Roseivirga</taxon>
    </lineage>
</organism>
<dbReference type="Proteomes" id="UP000658258">
    <property type="component" value="Unassembled WGS sequence"/>
</dbReference>
<feature type="transmembrane region" description="Helical" evidence="1">
    <location>
        <begin position="6"/>
        <end position="26"/>
    </location>
</feature>
<protein>
    <submittedName>
        <fullName evidence="2">Uncharacterized protein</fullName>
    </submittedName>
</protein>
<name>A0ABQ3ICD1_9BACT</name>
<proteinExistence type="predicted"/>
<evidence type="ECO:0000313" key="3">
    <source>
        <dbReference type="Proteomes" id="UP000658258"/>
    </source>
</evidence>
<evidence type="ECO:0000313" key="2">
    <source>
        <dbReference type="EMBL" id="GHE73398.1"/>
    </source>
</evidence>
<reference evidence="3" key="1">
    <citation type="journal article" date="2019" name="Int. J. Syst. Evol. Microbiol.">
        <title>The Global Catalogue of Microorganisms (GCM) 10K type strain sequencing project: providing services to taxonomists for standard genome sequencing and annotation.</title>
        <authorList>
            <consortium name="The Broad Institute Genomics Platform"/>
            <consortium name="The Broad Institute Genome Sequencing Center for Infectious Disease"/>
            <person name="Wu L."/>
            <person name="Ma J."/>
        </authorList>
    </citation>
    <scope>NUCLEOTIDE SEQUENCE [LARGE SCALE GENOMIC DNA]</scope>
    <source>
        <strain evidence="3">CGMCC 1.15111</strain>
    </source>
</reference>
<comment type="caution">
    <text evidence="2">The sequence shown here is derived from an EMBL/GenBank/DDBJ whole genome shotgun (WGS) entry which is preliminary data.</text>
</comment>
<gene>
    <name evidence="2" type="ORF">GCM10011340_32490</name>
</gene>
<dbReference type="RefSeq" id="WP_189631338.1">
    <property type="nucleotide sequence ID" value="NZ_BNAG01000004.1"/>
</dbReference>
<dbReference type="EMBL" id="BNAG01000004">
    <property type="protein sequence ID" value="GHE73398.1"/>
    <property type="molecule type" value="Genomic_DNA"/>
</dbReference>
<keyword evidence="1" id="KW-1133">Transmembrane helix</keyword>
<accession>A0ABQ3ICD1</accession>
<keyword evidence="3" id="KW-1185">Reference proteome</keyword>
<sequence length="48" mass="5444">MIFQGMPWPAVLPIAILAMIYAINLAKKHEKTVVKDKLDGLKDKKNNH</sequence>